<dbReference type="SUPFAM" id="SSF52058">
    <property type="entry name" value="L domain-like"/>
    <property type="match status" value="1"/>
</dbReference>
<protein>
    <recommendedName>
        <fullName evidence="12">Disease resistance protein RGA3</fullName>
    </recommendedName>
</protein>
<dbReference type="SUPFAM" id="SSF52540">
    <property type="entry name" value="P-loop containing nucleoside triphosphate hydrolases"/>
    <property type="match status" value="1"/>
</dbReference>
<dbReference type="InterPro" id="IPR042197">
    <property type="entry name" value="Apaf_helical"/>
</dbReference>
<evidence type="ECO:0000256" key="4">
    <source>
        <dbReference type="ARBA" id="ARBA00022840"/>
    </source>
</evidence>
<dbReference type="InterPro" id="IPR055414">
    <property type="entry name" value="LRR_R13L4/SHOC2-like"/>
</dbReference>
<dbReference type="PANTHER" id="PTHR36766">
    <property type="entry name" value="PLANT BROAD-SPECTRUM MILDEW RESISTANCE PROTEIN RPW8"/>
    <property type="match status" value="1"/>
</dbReference>
<evidence type="ECO:0000259" key="9">
    <source>
        <dbReference type="Pfam" id="PF23598"/>
    </source>
</evidence>
<dbReference type="InterPro" id="IPR036388">
    <property type="entry name" value="WH-like_DNA-bd_sf"/>
</dbReference>
<evidence type="ECO:0000259" key="8">
    <source>
        <dbReference type="Pfam" id="PF23559"/>
    </source>
</evidence>
<keyword evidence="1" id="KW-0677">Repeat</keyword>
<dbReference type="InterPro" id="IPR058922">
    <property type="entry name" value="WHD_DRP"/>
</dbReference>
<dbReference type="CDD" id="cd14798">
    <property type="entry name" value="RX-CC_like"/>
    <property type="match status" value="1"/>
</dbReference>
<keyword evidence="4" id="KW-0067">ATP-binding</keyword>
<dbReference type="Gene3D" id="3.80.10.10">
    <property type="entry name" value="Ribonuclease Inhibitor"/>
    <property type="match status" value="2"/>
</dbReference>
<dbReference type="InterPro" id="IPR041118">
    <property type="entry name" value="Rx_N"/>
</dbReference>
<dbReference type="GO" id="GO:0005524">
    <property type="term" value="F:ATP binding"/>
    <property type="evidence" value="ECO:0007669"/>
    <property type="project" value="UniProtKB-KW"/>
</dbReference>
<dbReference type="Pfam" id="PF00931">
    <property type="entry name" value="NB-ARC"/>
    <property type="match status" value="1"/>
</dbReference>
<feature type="domain" description="Disease resistance N-terminal" evidence="7">
    <location>
        <begin position="8"/>
        <end position="99"/>
    </location>
</feature>
<dbReference type="FunFam" id="1.10.10.10:FF:000322">
    <property type="entry name" value="Probable disease resistance protein At1g63360"/>
    <property type="match status" value="1"/>
</dbReference>
<dbReference type="Gene3D" id="1.10.8.430">
    <property type="entry name" value="Helical domain of apoptotic protease-activating factors"/>
    <property type="match status" value="1"/>
</dbReference>
<keyword evidence="5" id="KW-0175">Coiled coil</keyword>
<dbReference type="GO" id="GO:0051707">
    <property type="term" value="P:response to other organism"/>
    <property type="evidence" value="ECO:0007669"/>
    <property type="project" value="UniProtKB-ARBA"/>
</dbReference>
<feature type="domain" description="Disease resistance R13L4/SHOC-2-like LRR" evidence="9">
    <location>
        <begin position="564"/>
        <end position="771"/>
    </location>
</feature>
<dbReference type="InterPro" id="IPR027417">
    <property type="entry name" value="P-loop_NTPase"/>
</dbReference>
<proteinExistence type="predicted"/>
<dbReference type="Pfam" id="PF18052">
    <property type="entry name" value="Rx_N"/>
    <property type="match status" value="1"/>
</dbReference>
<feature type="domain" description="NB-ARC" evidence="6">
    <location>
        <begin position="169"/>
        <end position="342"/>
    </location>
</feature>
<dbReference type="Pfam" id="PF23598">
    <property type="entry name" value="LRR_14"/>
    <property type="match status" value="1"/>
</dbReference>
<dbReference type="PANTHER" id="PTHR36766:SF61">
    <property type="entry name" value="NB-ARC DOMAIN DISEASE RESISTANCE PROTEIN"/>
    <property type="match status" value="1"/>
</dbReference>
<dbReference type="Proteomes" id="UP000233551">
    <property type="component" value="Unassembled WGS sequence"/>
</dbReference>
<dbReference type="EMBL" id="PGOL01003669">
    <property type="protein sequence ID" value="PKI40060.1"/>
    <property type="molecule type" value="Genomic_DNA"/>
</dbReference>
<dbReference type="STRING" id="22663.A0A2I0I8S0"/>
<evidence type="ECO:0000259" key="7">
    <source>
        <dbReference type="Pfam" id="PF18052"/>
    </source>
</evidence>
<dbReference type="PRINTS" id="PR00364">
    <property type="entry name" value="DISEASERSIST"/>
</dbReference>
<evidence type="ECO:0000256" key="2">
    <source>
        <dbReference type="ARBA" id="ARBA00022741"/>
    </source>
</evidence>
<organism evidence="10 11">
    <name type="scientific">Punica granatum</name>
    <name type="common">Pomegranate</name>
    <dbReference type="NCBI Taxonomy" id="22663"/>
    <lineage>
        <taxon>Eukaryota</taxon>
        <taxon>Viridiplantae</taxon>
        <taxon>Streptophyta</taxon>
        <taxon>Embryophyta</taxon>
        <taxon>Tracheophyta</taxon>
        <taxon>Spermatophyta</taxon>
        <taxon>Magnoliopsida</taxon>
        <taxon>eudicotyledons</taxon>
        <taxon>Gunneridae</taxon>
        <taxon>Pentapetalae</taxon>
        <taxon>rosids</taxon>
        <taxon>malvids</taxon>
        <taxon>Myrtales</taxon>
        <taxon>Lythraceae</taxon>
        <taxon>Punica</taxon>
    </lineage>
</organism>
<feature type="domain" description="Disease resistance protein winged helix" evidence="8">
    <location>
        <begin position="424"/>
        <end position="494"/>
    </location>
</feature>
<evidence type="ECO:0000313" key="10">
    <source>
        <dbReference type="EMBL" id="PKI40060.1"/>
    </source>
</evidence>
<feature type="coiled-coil region" evidence="5">
    <location>
        <begin position="31"/>
        <end position="85"/>
    </location>
</feature>
<evidence type="ECO:0000259" key="6">
    <source>
        <dbReference type="Pfam" id="PF00931"/>
    </source>
</evidence>
<keyword evidence="11" id="KW-1185">Reference proteome</keyword>
<dbReference type="Gene3D" id="1.10.10.10">
    <property type="entry name" value="Winged helix-like DNA-binding domain superfamily/Winged helix DNA-binding domain"/>
    <property type="match status" value="1"/>
</dbReference>
<evidence type="ECO:0000313" key="11">
    <source>
        <dbReference type="Proteomes" id="UP000233551"/>
    </source>
</evidence>
<keyword evidence="3" id="KW-0611">Plant defense</keyword>
<dbReference type="Gene3D" id="1.20.5.4130">
    <property type="match status" value="1"/>
</dbReference>
<dbReference type="Gene3D" id="3.40.50.300">
    <property type="entry name" value="P-loop containing nucleotide triphosphate hydrolases"/>
    <property type="match status" value="1"/>
</dbReference>
<dbReference type="InterPro" id="IPR032675">
    <property type="entry name" value="LRR_dom_sf"/>
</dbReference>
<comment type="caution">
    <text evidence="10">The sequence shown here is derived from an EMBL/GenBank/DDBJ whole genome shotgun (WGS) entry which is preliminary data.</text>
</comment>
<dbReference type="GO" id="GO:0043531">
    <property type="term" value="F:ADP binding"/>
    <property type="evidence" value="ECO:0007669"/>
    <property type="project" value="InterPro"/>
</dbReference>
<keyword evidence="2" id="KW-0547">Nucleotide-binding</keyword>
<sequence length="863" mass="98726">MGELVTGAVQGVLGMLASAAYEEIMLTWDVKDDLEKLKQKLEINRAKILDAEQKQRKELEIRTWLKKLRQFCHDAEDVLDEFEAEALKRQATLEHRSFRIKVRYYVSCLAKLKFRYKMGHKIKDLTKTLDDLLEEKNLFPLSSTPEDRSIVNRRETHSFVSVSGVFGRKDDKKRIIELLMSPSENTKISVVPIVGIGGVGKTTLAKMVFIDERVDQLFEIKVWVSMQVEFDLRVILTDIVQSLSPPDTRCDHWKMEQLQSHLRGMLENKRCLFILDDVWNVSRQEWTELRDLLEGVSKGSKIIVTSRNKSVAAVMRTVPEYDLKPLSDEDSISLFMKCAFEQGEEKSHPALVEIGKEIVKKCAGNPLAVKTLGSLLYSKNDERNWVHVRDSEIWKMETDILPSLRISYDLMPLHLKQCFAYCSIFPKNYEFNNLELIQLWIANGLIQPSSGSNQELEEIGQQYWEELWSRSFFEDVVEDYLFLTFRMHDLIHQLCLSVAENESSVVNVGTGDVYERIRHLSLADPNLLSDELPKNLSKLRGLHTVMFPVKKEGPTGETFLSNCISTFKHLRVLHLHDSTFEGLPSSVGKLRHLRFLHLCGNPKIKRLPNSVCELQNLQSLGLAKCEALEELPVDMKRMINLRFLDITTKQVVLPENGIGSLTSLRALFIGDCDNLEALCEDICSLTSLKKFFVGSCPRLKDLPRGIRDIEKLENLWIGNCENLKLSDEEGNQTSNIRLKLRSLVLFRLPKLVSLPKWLEGSATTLRRLVIEDCPNFRYFPEWLQRCSSLQKLKIAGCPQVSRPQEGFPLLASLKLLTIEESGELSSACRRAFNMGFHLEELQEEQCVSLPMLEASGGSSYLTV</sequence>
<evidence type="ECO:0008006" key="12">
    <source>
        <dbReference type="Google" id="ProtNLM"/>
    </source>
</evidence>
<accession>A0A2I0I8S0</accession>
<dbReference type="AlphaFoldDB" id="A0A2I0I8S0"/>
<name>A0A2I0I8S0_PUNGR</name>
<dbReference type="InterPro" id="IPR038005">
    <property type="entry name" value="RX-like_CC"/>
</dbReference>
<dbReference type="Pfam" id="PF23559">
    <property type="entry name" value="WHD_DRP"/>
    <property type="match status" value="1"/>
</dbReference>
<dbReference type="InterPro" id="IPR002182">
    <property type="entry name" value="NB-ARC"/>
</dbReference>
<gene>
    <name evidence="10" type="ORF">CRG98_039513</name>
</gene>
<evidence type="ECO:0000256" key="3">
    <source>
        <dbReference type="ARBA" id="ARBA00022821"/>
    </source>
</evidence>
<dbReference type="FunFam" id="3.40.50.300:FF:001091">
    <property type="entry name" value="Probable disease resistance protein At1g61300"/>
    <property type="match status" value="1"/>
</dbReference>
<dbReference type="GO" id="GO:0006952">
    <property type="term" value="P:defense response"/>
    <property type="evidence" value="ECO:0007669"/>
    <property type="project" value="UniProtKB-KW"/>
</dbReference>
<reference evidence="10 11" key="1">
    <citation type="submission" date="2017-11" db="EMBL/GenBank/DDBJ databases">
        <title>De-novo sequencing of pomegranate (Punica granatum L.) genome.</title>
        <authorList>
            <person name="Akparov Z."/>
            <person name="Amiraslanov A."/>
            <person name="Hajiyeva S."/>
            <person name="Abbasov M."/>
            <person name="Kaur K."/>
            <person name="Hamwieh A."/>
            <person name="Solovyev V."/>
            <person name="Salamov A."/>
            <person name="Braich B."/>
            <person name="Kosarev P."/>
            <person name="Mahmoud A."/>
            <person name="Hajiyev E."/>
            <person name="Babayeva S."/>
            <person name="Izzatullayeva V."/>
            <person name="Mammadov A."/>
            <person name="Mammadov A."/>
            <person name="Sharifova S."/>
            <person name="Ojaghi J."/>
            <person name="Eynullazada K."/>
            <person name="Bayramov B."/>
            <person name="Abdulazimova A."/>
            <person name="Shahmuradov I."/>
        </authorList>
    </citation>
    <scope>NUCLEOTIDE SEQUENCE [LARGE SCALE GENOMIC DNA]</scope>
    <source>
        <strain evidence="11">cv. AG2017</strain>
        <tissue evidence="10">Leaf</tissue>
    </source>
</reference>
<evidence type="ECO:0000256" key="5">
    <source>
        <dbReference type="SAM" id="Coils"/>
    </source>
</evidence>
<evidence type="ECO:0000256" key="1">
    <source>
        <dbReference type="ARBA" id="ARBA00022737"/>
    </source>
</evidence>